<sequence>MGCISSSPENKGQQSNLPDGQANRPATIPVVPHSTFSGDGTNAALFRIDLPEGDPNLAKNTYMFSLLATQSNQISGHLSDQNEHNIAQDYDPSISGVCRLCNNLATDRCPPGLNPIIRGFLSDFEQAATGGCDICSLIIESVAPYTGPGRLKAYINPGLALNIIVKTADKNSRYDLFTAIGEPPSPWSGIGQARTIAPHSEITEVTDLLRIWLKDCYTRHSHCKPTGSAPFTPTRLIHLQDRHQVYLATRPEPGVSYTALSHRWANANLIPRTTSRNITSLRETIEWTSLSKTFRDAMEVSYDLGIKYIWIDSLCIIQDDKKDWEIEAAKMAPVYENAVFVLSAASAKDGSEGLFGPRKPVEILASSDTPTSSTVRVESQSRTITRDRGYGTDGSTRYLVRDTARHDQWDRLKIWAEKPSDFNPLLSRAWAFQERLLASRIVHFGDHELVWECHDGQRCECTHLDGAGSLPILERDSHDVRRSFSRVTRAAQQHPELNPFHIWMRVVELYNVRALTFETDRLPALAGAAAKLSALVGGSYDSGLLINDFPQCLLWSVPEPGVRHDPFYAPTWSWASVVMPTQKPNRAQYRSSAVAQGLVQLGRHMTIQSKGGKDTPALLVKGHAIRVTFSVMHFDRPTMTDTGGWDAVYHGAPLRTYSYSVCRDGKKASFVSDLILHEGLHKLEEGSELLLLVTARSTAKPYADCLLVLKRLDNADDFQKFVMTQEGLAGKSYARLGMMNLGHVGSEEGSKWLRDTEISTCILI</sequence>
<accession>A0AAE8MTR3</accession>
<protein>
    <recommendedName>
        <fullName evidence="2">Heterokaryon incompatibility domain-containing protein</fullName>
    </recommendedName>
</protein>
<dbReference type="PANTHER" id="PTHR33112">
    <property type="entry name" value="DOMAIN PROTEIN, PUTATIVE-RELATED"/>
    <property type="match status" value="1"/>
</dbReference>
<gene>
    <name evidence="3" type="ORF">DNG_03176</name>
</gene>
<feature type="region of interest" description="Disordered" evidence="1">
    <location>
        <begin position="1"/>
        <end position="29"/>
    </location>
</feature>
<keyword evidence="4" id="KW-1185">Reference proteome</keyword>
<dbReference type="AlphaFoldDB" id="A0AAE8MTR3"/>
<reference evidence="3" key="1">
    <citation type="submission" date="2018-03" db="EMBL/GenBank/DDBJ databases">
        <authorList>
            <person name="Guldener U."/>
        </authorList>
    </citation>
    <scope>NUCLEOTIDE SEQUENCE</scope>
</reference>
<name>A0AAE8MTR3_9PEZI</name>
<evidence type="ECO:0000313" key="4">
    <source>
        <dbReference type="Proteomes" id="UP001187682"/>
    </source>
</evidence>
<evidence type="ECO:0000313" key="3">
    <source>
        <dbReference type="EMBL" id="SPO00331.1"/>
    </source>
</evidence>
<feature type="compositionally biased region" description="Polar residues" evidence="1">
    <location>
        <begin position="1"/>
        <end position="18"/>
    </location>
</feature>
<dbReference type="Proteomes" id="UP001187682">
    <property type="component" value="Unassembled WGS sequence"/>
</dbReference>
<dbReference type="Pfam" id="PF06985">
    <property type="entry name" value="HET"/>
    <property type="match status" value="1"/>
</dbReference>
<evidence type="ECO:0000256" key="1">
    <source>
        <dbReference type="SAM" id="MobiDB-lite"/>
    </source>
</evidence>
<proteinExistence type="predicted"/>
<dbReference type="EMBL" id="ONZQ02000003">
    <property type="protein sequence ID" value="SPO00331.1"/>
    <property type="molecule type" value="Genomic_DNA"/>
</dbReference>
<comment type="caution">
    <text evidence="3">The sequence shown here is derived from an EMBL/GenBank/DDBJ whole genome shotgun (WGS) entry which is preliminary data.</text>
</comment>
<dbReference type="PANTHER" id="PTHR33112:SF16">
    <property type="entry name" value="HETEROKARYON INCOMPATIBILITY DOMAIN-CONTAINING PROTEIN"/>
    <property type="match status" value="1"/>
</dbReference>
<dbReference type="InterPro" id="IPR010730">
    <property type="entry name" value="HET"/>
</dbReference>
<feature type="domain" description="Heterokaryon incompatibility" evidence="2">
    <location>
        <begin position="257"/>
        <end position="434"/>
    </location>
</feature>
<organism evidence="3 4">
    <name type="scientific">Cephalotrichum gorgonifer</name>
    <dbReference type="NCBI Taxonomy" id="2041049"/>
    <lineage>
        <taxon>Eukaryota</taxon>
        <taxon>Fungi</taxon>
        <taxon>Dikarya</taxon>
        <taxon>Ascomycota</taxon>
        <taxon>Pezizomycotina</taxon>
        <taxon>Sordariomycetes</taxon>
        <taxon>Hypocreomycetidae</taxon>
        <taxon>Microascales</taxon>
        <taxon>Microascaceae</taxon>
        <taxon>Cephalotrichum</taxon>
    </lineage>
</organism>
<evidence type="ECO:0000259" key="2">
    <source>
        <dbReference type="Pfam" id="PF06985"/>
    </source>
</evidence>